<dbReference type="PANTHER" id="PTHR44196:SF1">
    <property type="entry name" value="DEHYDROGENASE_REDUCTASE SDR FAMILY MEMBER 7B"/>
    <property type="match status" value="1"/>
</dbReference>
<proteinExistence type="inferred from homology"/>
<keyword evidence="2" id="KW-0560">Oxidoreductase</keyword>
<dbReference type="STRING" id="1271860.SAMN05216174_10771"/>
<dbReference type="Pfam" id="PF00106">
    <property type="entry name" value="adh_short"/>
    <property type="match status" value="1"/>
</dbReference>
<dbReference type="InterPro" id="IPR036291">
    <property type="entry name" value="NAD(P)-bd_dom_sf"/>
</dbReference>
<evidence type="ECO:0000256" key="2">
    <source>
        <dbReference type="ARBA" id="ARBA00023002"/>
    </source>
</evidence>
<evidence type="ECO:0000256" key="1">
    <source>
        <dbReference type="ARBA" id="ARBA00006484"/>
    </source>
</evidence>
<comment type="similarity">
    <text evidence="1 3">Belongs to the short-chain dehydrogenases/reductases (SDR) family.</text>
</comment>
<dbReference type="PANTHER" id="PTHR44196">
    <property type="entry name" value="DEHYDROGENASE/REDUCTASE SDR FAMILY MEMBER 7B"/>
    <property type="match status" value="1"/>
</dbReference>
<dbReference type="AlphaFoldDB" id="A0A1G6RX63"/>
<dbReference type="PRINTS" id="PR00081">
    <property type="entry name" value="GDHRDH"/>
</dbReference>
<dbReference type="InterPro" id="IPR002347">
    <property type="entry name" value="SDR_fam"/>
</dbReference>
<dbReference type="PRINTS" id="PR00080">
    <property type="entry name" value="SDRFAMILY"/>
</dbReference>
<dbReference type="SUPFAM" id="SSF51735">
    <property type="entry name" value="NAD(P)-binding Rossmann-fold domains"/>
    <property type="match status" value="1"/>
</dbReference>
<reference evidence="5" key="1">
    <citation type="submission" date="2016-10" db="EMBL/GenBank/DDBJ databases">
        <authorList>
            <person name="Varghese N."/>
            <person name="Submissions S."/>
        </authorList>
    </citation>
    <scope>NUCLEOTIDE SEQUENCE [LARGE SCALE GENOMIC DNA]</scope>
    <source>
        <strain evidence="5">IBRC-M 10403</strain>
    </source>
</reference>
<dbReference type="RefSeq" id="WP_139190725.1">
    <property type="nucleotide sequence ID" value="NZ_FMZZ01000007.1"/>
</dbReference>
<evidence type="ECO:0000313" key="5">
    <source>
        <dbReference type="Proteomes" id="UP000199501"/>
    </source>
</evidence>
<name>A0A1G6RX63_9PSEU</name>
<organism evidence="4 5">
    <name type="scientific">Actinokineospora iranica</name>
    <dbReference type="NCBI Taxonomy" id="1271860"/>
    <lineage>
        <taxon>Bacteria</taxon>
        <taxon>Bacillati</taxon>
        <taxon>Actinomycetota</taxon>
        <taxon>Actinomycetes</taxon>
        <taxon>Pseudonocardiales</taxon>
        <taxon>Pseudonocardiaceae</taxon>
        <taxon>Actinokineospora</taxon>
    </lineage>
</organism>
<dbReference type="GO" id="GO:0016491">
    <property type="term" value="F:oxidoreductase activity"/>
    <property type="evidence" value="ECO:0007669"/>
    <property type="project" value="UniProtKB-KW"/>
</dbReference>
<keyword evidence="5" id="KW-1185">Reference proteome</keyword>
<dbReference type="Gene3D" id="3.40.50.720">
    <property type="entry name" value="NAD(P)-binding Rossmann-like Domain"/>
    <property type="match status" value="1"/>
</dbReference>
<dbReference type="OrthoDB" id="3212478at2"/>
<gene>
    <name evidence="4" type="ORF">SAMN05216174_10771</name>
</gene>
<sequence length="248" mass="25656">MHFPSVKALVTGGTSGVGRDLARQLLAEGAAVAICGRDPDRLVETAEEMPGLHAIRADLAREGDLARLVDTATEALGGLSLLVHNAAVQLTYDLVGRDPGPLFVDIDAEIATDLIAPMKLTALALPHLLAAPAAAVVTVSTALAVSPKRSAPGYAAAKAGLRAFTKALRYQLDHDAPTVAVVEAMLPLVDTPMTAGRGAAKITSAAAAAELLAGLRAARTEIHIGRAKTFLVLHRIAPRRADALLRDA</sequence>
<dbReference type="Proteomes" id="UP000199501">
    <property type="component" value="Unassembled WGS sequence"/>
</dbReference>
<evidence type="ECO:0000256" key="3">
    <source>
        <dbReference type="RuleBase" id="RU000363"/>
    </source>
</evidence>
<accession>A0A1G6RX63</accession>
<dbReference type="GO" id="GO:0016020">
    <property type="term" value="C:membrane"/>
    <property type="evidence" value="ECO:0007669"/>
    <property type="project" value="TreeGrafter"/>
</dbReference>
<dbReference type="EMBL" id="FMZZ01000007">
    <property type="protein sequence ID" value="SDD09001.1"/>
    <property type="molecule type" value="Genomic_DNA"/>
</dbReference>
<evidence type="ECO:0000313" key="4">
    <source>
        <dbReference type="EMBL" id="SDD09001.1"/>
    </source>
</evidence>
<protein>
    <submittedName>
        <fullName evidence="4">Uncharacterized oxidoreductase</fullName>
    </submittedName>
</protein>